<evidence type="ECO:0000313" key="8">
    <source>
        <dbReference type="EMBL" id="RPA77607.1"/>
    </source>
</evidence>
<evidence type="ECO:0000259" key="7">
    <source>
        <dbReference type="Pfam" id="PF20684"/>
    </source>
</evidence>
<keyword evidence="2 6" id="KW-0812">Transmembrane</keyword>
<name>A0A3N4HWN7_ASCIM</name>
<dbReference type="AlphaFoldDB" id="A0A3N4HWN7"/>
<protein>
    <recommendedName>
        <fullName evidence="7">Rhodopsin domain-containing protein</fullName>
    </recommendedName>
</protein>
<keyword evidence="4 6" id="KW-0472">Membrane</keyword>
<feature type="transmembrane region" description="Helical" evidence="6">
    <location>
        <begin position="50"/>
        <end position="73"/>
    </location>
</feature>
<dbReference type="GO" id="GO:0016020">
    <property type="term" value="C:membrane"/>
    <property type="evidence" value="ECO:0007669"/>
    <property type="project" value="UniProtKB-SubCell"/>
</dbReference>
<dbReference type="InterPro" id="IPR049326">
    <property type="entry name" value="Rhodopsin_dom_fungi"/>
</dbReference>
<evidence type="ECO:0000256" key="5">
    <source>
        <dbReference type="ARBA" id="ARBA00038359"/>
    </source>
</evidence>
<dbReference type="STRING" id="1160509.A0A3N4HWN7"/>
<keyword evidence="3 6" id="KW-1133">Transmembrane helix</keyword>
<comment type="similarity">
    <text evidence="5">Belongs to the SAT4 family.</text>
</comment>
<feature type="transmembrane region" description="Helical" evidence="6">
    <location>
        <begin position="208"/>
        <end position="228"/>
    </location>
</feature>
<dbReference type="PANTHER" id="PTHR33048">
    <property type="entry name" value="PTH11-LIKE INTEGRAL MEMBRANE PROTEIN (AFU_ORTHOLOGUE AFUA_5G11245)"/>
    <property type="match status" value="1"/>
</dbReference>
<evidence type="ECO:0000256" key="1">
    <source>
        <dbReference type="ARBA" id="ARBA00004141"/>
    </source>
</evidence>
<evidence type="ECO:0000256" key="6">
    <source>
        <dbReference type="SAM" id="Phobius"/>
    </source>
</evidence>
<evidence type="ECO:0000256" key="2">
    <source>
        <dbReference type="ARBA" id="ARBA00022692"/>
    </source>
</evidence>
<dbReference type="InterPro" id="IPR052337">
    <property type="entry name" value="SAT4-like"/>
</dbReference>
<dbReference type="PANTHER" id="PTHR33048:SF123">
    <property type="entry name" value="INTEGRAL MEMBRANE PROTEIN"/>
    <property type="match status" value="1"/>
</dbReference>
<evidence type="ECO:0000256" key="4">
    <source>
        <dbReference type="ARBA" id="ARBA00023136"/>
    </source>
</evidence>
<dbReference type="OrthoDB" id="444631at2759"/>
<accession>A0A3N4HWN7</accession>
<evidence type="ECO:0000313" key="9">
    <source>
        <dbReference type="Proteomes" id="UP000275078"/>
    </source>
</evidence>
<dbReference type="EMBL" id="ML119723">
    <property type="protein sequence ID" value="RPA77607.1"/>
    <property type="molecule type" value="Genomic_DNA"/>
</dbReference>
<sequence>MSTTGGTVEVPNRSNEVILLHTILPCFGAVFIGLRLYSRFCLLKAPGWDDLLLTFGWLATVASDTVICMQTNYGLGKHMSNVDPSLYEGFFKLMYCAPLLYVTSHLCIKNAFLSFYLRLTADPRYRRTCFILIAINTSIYIACFIPGAFGCKPITTFWNRALPGGKCINLNALYLANAGLNMTMDLCILSLPVPMIWRNRGLTTRRKLIASFLLLLGVFTCGCSIIRIPNLNKALLDGDITWDAVDSHKWSNIEIHVATMTACIPTIKPLFQTLFTGETIAERNERINRRRASSAKTGSDGGQVVSELDGSNAIHVARKLSVAQTASSIPMPSCSPTAIGTPQRVESYQAPHDGEQIQWGKNPFSGFTETIDDDPKRDYHEVLGLPYGFDTRRRPSILAADPLDEEVGPTEVLDSSD</sequence>
<comment type="subcellular location">
    <subcellularLocation>
        <location evidence="1">Membrane</location>
        <topology evidence="1">Multi-pass membrane protein</topology>
    </subcellularLocation>
</comment>
<gene>
    <name evidence="8" type="ORF">BJ508DRAFT_329992</name>
</gene>
<feature type="transmembrane region" description="Helical" evidence="6">
    <location>
        <begin position="172"/>
        <end position="196"/>
    </location>
</feature>
<dbReference type="Pfam" id="PF20684">
    <property type="entry name" value="Fung_rhodopsin"/>
    <property type="match status" value="1"/>
</dbReference>
<feature type="transmembrane region" description="Helical" evidence="6">
    <location>
        <begin position="18"/>
        <end position="38"/>
    </location>
</feature>
<dbReference type="Proteomes" id="UP000275078">
    <property type="component" value="Unassembled WGS sequence"/>
</dbReference>
<feature type="transmembrane region" description="Helical" evidence="6">
    <location>
        <begin position="93"/>
        <end position="117"/>
    </location>
</feature>
<organism evidence="8 9">
    <name type="scientific">Ascobolus immersus RN42</name>
    <dbReference type="NCBI Taxonomy" id="1160509"/>
    <lineage>
        <taxon>Eukaryota</taxon>
        <taxon>Fungi</taxon>
        <taxon>Dikarya</taxon>
        <taxon>Ascomycota</taxon>
        <taxon>Pezizomycotina</taxon>
        <taxon>Pezizomycetes</taxon>
        <taxon>Pezizales</taxon>
        <taxon>Ascobolaceae</taxon>
        <taxon>Ascobolus</taxon>
    </lineage>
</organism>
<evidence type="ECO:0000256" key="3">
    <source>
        <dbReference type="ARBA" id="ARBA00022989"/>
    </source>
</evidence>
<feature type="transmembrane region" description="Helical" evidence="6">
    <location>
        <begin position="129"/>
        <end position="149"/>
    </location>
</feature>
<keyword evidence="9" id="KW-1185">Reference proteome</keyword>
<proteinExistence type="inferred from homology"/>
<reference evidence="8 9" key="1">
    <citation type="journal article" date="2018" name="Nat. Ecol. Evol.">
        <title>Pezizomycetes genomes reveal the molecular basis of ectomycorrhizal truffle lifestyle.</title>
        <authorList>
            <person name="Murat C."/>
            <person name="Payen T."/>
            <person name="Noel B."/>
            <person name="Kuo A."/>
            <person name="Morin E."/>
            <person name="Chen J."/>
            <person name="Kohler A."/>
            <person name="Krizsan K."/>
            <person name="Balestrini R."/>
            <person name="Da Silva C."/>
            <person name="Montanini B."/>
            <person name="Hainaut M."/>
            <person name="Levati E."/>
            <person name="Barry K.W."/>
            <person name="Belfiori B."/>
            <person name="Cichocki N."/>
            <person name="Clum A."/>
            <person name="Dockter R.B."/>
            <person name="Fauchery L."/>
            <person name="Guy J."/>
            <person name="Iotti M."/>
            <person name="Le Tacon F."/>
            <person name="Lindquist E.A."/>
            <person name="Lipzen A."/>
            <person name="Malagnac F."/>
            <person name="Mello A."/>
            <person name="Molinier V."/>
            <person name="Miyauchi S."/>
            <person name="Poulain J."/>
            <person name="Riccioni C."/>
            <person name="Rubini A."/>
            <person name="Sitrit Y."/>
            <person name="Splivallo R."/>
            <person name="Traeger S."/>
            <person name="Wang M."/>
            <person name="Zifcakova L."/>
            <person name="Wipf D."/>
            <person name="Zambonelli A."/>
            <person name="Paolocci F."/>
            <person name="Nowrousian M."/>
            <person name="Ottonello S."/>
            <person name="Baldrian P."/>
            <person name="Spatafora J.W."/>
            <person name="Henrissat B."/>
            <person name="Nagy L.G."/>
            <person name="Aury J.M."/>
            <person name="Wincker P."/>
            <person name="Grigoriev I.V."/>
            <person name="Bonfante P."/>
            <person name="Martin F.M."/>
        </authorList>
    </citation>
    <scope>NUCLEOTIDE SEQUENCE [LARGE SCALE GENOMIC DNA]</scope>
    <source>
        <strain evidence="8 9">RN42</strain>
    </source>
</reference>
<feature type="domain" description="Rhodopsin" evidence="7">
    <location>
        <begin position="34"/>
        <end position="272"/>
    </location>
</feature>